<evidence type="ECO:0008006" key="3">
    <source>
        <dbReference type="Google" id="ProtNLM"/>
    </source>
</evidence>
<organism evidence="1 2">
    <name type="scientific">Exophiala viscosa</name>
    <dbReference type="NCBI Taxonomy" id="2486360"/>
    <lineage>
        <taxon>Eukaryota</taxon>
        <taxon>Fungi</taxon>
        <taxon>Dikarya</taxon>
        <taxon>Ascomycota</taxon>
        <taxon>Pezizomycotina</taxon>
        <taxon>Eurotiomycetes</taxon>
        <taxon>Chaetothyriomycetidae</taxon>
        <taxon>Chaetothyriales</taxon>
        <taxon>Herpotrichiellaceae</taxon>
        <taxon>Exophiala</taxon>
    </lineage>
</organism>
<dbReference type="AlphaFoldDB" id="A0AAN6IGE3"/>
<proteinExistence type="predicted"/>
<name>A0AAN6IGE3_9EURO</name>
<reference evidence="1" key="1">
    <citation type="journal article" date="2022" name="bioRxiv">
        <title>Deciphering the potential niche of two novel black yeast fungi from a biological soil crust based on their genomes, phenotypes, and melanin regulation.</title>
        <authorList>
            <consortium name="DOE Joint Genome Institute"/>
            <person name="Carr E.C."/>
            <person name="Barton Q."/>
            <person name="Grambo S."/>
            <person name="Sullivan M."/>
            <person name="Renfro C.M."/>
            <person name="Kuo A."/>
            <person name="Pangilinan J."/>
            <person name="Lipzen A."/>
            <person name="Keymanesh K."/>
            <person name="Savage E."/>
            <person name="Barry K."/>
            <person name="Grigoriev I.V."/>
            <person name="Riekhof W.R."/>
            <person name="Harris S.S."/>
        </authorList>
    </citation>
    <scope>NUCLEOTIDE SEQUENCE</scope>
    <source>
        <strain evidence="1">JF 03-4F</strain>
    </source>
</reference>
<gene>
    <name evidence="1" type="ORF">EDD36DRAFT_138770</name>
</gene>
<evidence type="ECO:0000313" key="1">
    <source>
        <dbReference type="EMBL" id="KAI1616553.1"/>
    </source>
</evidence>
<protein>
    <recommendedName>
        <fullName evidence="3">BTB domain-containing protein</fullName>
    </recommendedName>
</protein>
<keyword evidence="2" id="KW-1185">Reference proteome</keyword>
<evidence type="ECO:0000313" key="2">
    <source>
        <dbReference type="Proteomes" id="UP001203852"/>
    </source>
</evidence>
<sequence>MTCDTVQDSFLQAQVLAAVARTYRPHHHAPCSFSILLYLTFLFSKPSSSFTEHFSIFSSSSSSSVIIMAASAPGDGLSDIDSEGDLMLKVGGELGGQHGHTGSNGNGNAYPYRLLRVSSKIMMSASPMFKTMLKAERFLEGSLALSIEQPPQLDFPEDEPEAFTTLCRIIHHKQGLQDPTLFKSLHGLAILSDKYGCLNNIKPWFTFCLNQKLLQFRAINMEDLPHLISAAYLFDDSTAFYGLTMTAAP</sequence>
<dbReference type="Gene3D" id="3.30.710.10">
    <property type="entry name" value="Potassium Channel Kv1.1, Chain A"/>
    <property type="match status" value="1"/>
</dbReference>
<dbReference type="InterPro" id="IPR011333">
    <property type="entry name" value="SKP1/BTB/POZ_sf"/>
</dbReference>
<accession>A0AAN6IGE3</accession>
<comment type="caution">
    <text evidence="1">The sequence shown here is derived from an EMBL/GenBank/DDBJ whole genome shotgun (WGS) entry which is preliminary data.</text>
</comment>
<dbReference type="EMBL" id="MU404351">
    <property type="protein sequence ID" value="KAI1616553.1"/>
    <property type="molecule type" value="Genomic_DNA"/>
</dbReference>
<dbReference type="Proteomes" id="UP001203852">
    <property type="component" value="Unassembled WGS sequence"/>
</dbReference>